<feature type="signal peptide" evidence="3">
    <location>
        <begin position="1"/>
        <end position="24"/>
    </location>
</feature>
<dbReference type="Proteomes" id="UP001153069">
    <property type="component" value="Unassembled WGS sequence"/>
</dbReference>
<dbReference type="InterPro" id="IPR050577">
    <property type="entry name" value="MAPR/NEUFC/NENF-like"/>
</dbReference>
<feature type="region of interest" description="Disordered" evidence="2">
    <location>
        <begin position="27"/>
        <end position="49"/>
    </location>
</feature>
<protein>
    <submittedName>
        <fullName evidence="5">Neuferricin homolog</fullName>
    </submittedName>
</protein>
<dbReference type="GO" id="GO:0012505">
    <property type="term" value="C:endomembrane system"/>
    <property type="evidence" value="ECO:0007669"/>
    <property type="project" value="TreeGrafter"/>
</dbReference>
<comment type="caution">
    <text evidence="5">The sequence shown here is derived from an EMBL/GenBank/DDBJ whole genome shotgun (WGS) entry which is preliminary data.</text>
</comment>
<feature type="chain" id="PRO_5040277505" evidence="3">
    <location>
        <begin position="25"/>
        <end position="213"/>
    </location>
</feature>
<dbReference type="OrthoDB" id="547796at2759"/>
<dbReference type="GO" id="GO:0016020">
    <property type="term" value="C:membrane"/>
    <property type="evidence" value="ECO:0007669"/>
    <property type="project" value="TreeGrafter"/>
</dbReference>
<gene>
    <name evidence="5" type="ORF">SEMRO_253_G100030.1</name>
</gene>
<feature type="domain" description="Cytochrome b5 heme-binding" evidence="4">
    <location>
        <begin position="62"/>
        <end position="161"/>
    </location>
</feature>
<organism evidence="5 6">
    <name type="scientific">Seminavis robusta</name>
    <dbReference type="NCBI Taxonomy" id="568900"/>
    <lineage>
        <taxon>Eukaryota</taxon>
        <taxon>Sar</taxon>
        <taxon>Stramenopiles</taxon>
        <taxon>Ochrophyta</taxon>
        <taxon>Bacillariophyta</taxon>
        <taxon>Bacillariophyceae</taxon>
        <taxon>Bacillariophycidae</taxon>
        <taxon>Naviculales</taxon>
        <taxon>Naviculaceae</taxon>
        <taxon>Seminavis</taxon>
    </lineage>
</organism>
<evidence type="ECO:0000313" key="6">
    <source>
        <dbReference type="Proteomes" id="UP001153069"/>
    </source>
</evidence>
<dbReference type="Gene3D" id="3.10.120.10">
    <property type="entry name" value="Cytochrome b5-like heme/steroid binding domain"/>
    <property type="match status" value="1"/>
</dbReference>
<dbReference type="PANTHER" id="PTHR10281">
    <property type="entry name" value="MEMBRANE-ASSOCIATED PROGESTERONE RECEPTOR COMPONENT-RELATED"/>
    <property type="match status" value="1"/>
</dbReference>
<feature type="compositionally biased region" description="Polar residues" evidence="2">
    <location>
        <begin position="36"/>
        <end position="45"/>
    </location>
</feature>
<dbReference type="SUPFAM" id="SSF55856">
    <property type="entry name" value="Cytochrome b5-like heme/steroid binding domain"/>
    <property type="match status" value="1"/>
</dbReference>
<evidence type="ECO:0000256" key="3">
    <source>
        <dbReference type="SAM" id="SignalP"/>
    </source>
</evidence>
<name>A0A9N8HBA4_9STRA</name>
<dbReference type="AlphaFoldDB" id="A0A9N8HBA4"/>
<comment type="similarity">
    <text evidence="1">Belongs to the cytochrome b5 family. MAPR subfamily.</text>
</comment>
<reference evidence="5" key="1">
    <citation type="submission" date="2020-06" db="EMBL/GenBank/DDBJ databases">
        <authorList>
            <consortium name="Plant Systems Biology data submission"/>
        </authorList>
    </citation>
    <scope>NUCLEOTIDE SEQUENCE</scope>
    <source>
        <strain evidence="5">D6</strain>
    </source>
</reference>
<evidence type="ECO:0000313" key="5">
    <source>
        <dbReference type="EMBL" id="CAB9506095.1"/>
    </source>
</evidence>
<dbReference type="InterPro" id="IPR036400">
    <property type="entry name" value="Cyt_B5-like_heme/steroid_sf"/>
</dbReference>
<dbReference type="Pfam" id="PF00173">
    <property type="entry name" value="Cyt-b5"/>
    <property type="match status" value="1"/>
</dbReference>
<proteinExistence type="inferred from homology"/>
<dbReference type="SMART" id="SM01117">
    <property type="entry name" value="Cyt-b5"/>
    <property type="match status" value="1"/>
</dbReference>
<keyword evidence="3" id="KW-0732">Signal</keyword>
<accession>A0A9N8HBA4</accession>
<dbReference type="EMBL" id="CAICTM010000252">
    <property type="protein sequence ID" value="CAB9506095.1"/>
    <property type="molecule type" value="Genomic_DNA"/>
</dbReference>
<sequence length="213" mass="24306">MEFRRGNLVFLALLLLSLATRVSAANDAKRKDDTDQGSVDQNKYQQRCADGDDSETCKVRVVTVEELSTKNGEDGGKELWLSLLGKVYDVSNGPQYYAPKSGYHIFAGRDGTIPFITGNFTDEECAKHTDELTAAQLYSIDREWANFYAKEEKYPFVGFLCCRFYDEQGQPTEETQRVWERVKSYEKIKAAKAKERKEKRKMMMMATPKTATT</sequence>
<dbReference type="InterPro" id="IPR001199">
    <property type="entry name" value="Cyt_B5-like_heme/steroid-bd"/>
</dbReference>
<evidence type="ECO:0000256" key="1">
    <source>
        <dbReference type="ARBA" id="ARBA00038357"/>
    </source>
</evidence>
<evidence type="ECO:0000256" key="2">
    <source>
        <dbReference type="SAM" id="MobiDB-lite"/>
    </source>
</evidence>
<keyword evidence="6" id="KW-1185">Reference proteome</keyword>
<evidence type="ECO:0000259" key="4">
    <source>
        <dbReference type="SMART" id="SM01117"/>
    </source>
</evidence>
<dbReference type="PANTHER" id="PTHR10281:SF114">
    <property type="entry name" value="AER144CP"/>
    <property type="match status" value="1"/>
</dbReference>